<keyword evidence="1" id="KW-0378">Hydrolase</keyword>
<name>A0ABU9NUW1_9FLAO</name>
<dbReference type="RefSeq" id="WP_342693306.1">
    <property type="nucleotide sequence ID" value="NZ_JBCGDP010000026.1"/>
</dbReference>
<dbReference type="Proteomes" id="UP001468798">
    <property type="component" value="Unassembled WGS sequence"/>
</dbReference>
<gene>
    <name evidence="1" type="ORF">WFZ86_18465</name>
</gene>
<organism evidence="1 2">
    <name type="scientific">Flavobacterium polysaccharolyticum</name>
    <dbReference type="NCBI Taxonomy" id="3133148"/>
    <lineage>
        <taxon>Bacteria</taxon>
        <taxon>Pseudomonadati</taxon>
        <taxon>Bacteroidota</taxon>
        <taxon>Flavobacteriia</taxon>
        <taxon>Flavobacteriales</taxon>
        <taxon>Flavobacteriaceae</taxon>
        <taxon>Flavobacterium</taxon>
    </lineage>
</organism>
<dbReference type="EMBL" id="JBCGDP010000026">
    <property type="protein sequence ID" value="MEM0578493.1"/>
    <property type="molecule type" value="Genomic_DNA"/>
</dbReference>
<keyword evidence="2" id="KW-1185">Reference proteome</keyword>
<keyword evidence="1" id="KW-0645">Protease</keyword>
<protein>
    <submittedName>
        <fullName evidence="1">Aminopeptidase</fullName>
    </submittedName>
</protein>
<keyword evidence="1" id="KW-0031">Aminopeptidase</keyword>
<comment type="caution">
    <text evidence="1">The sequence shown here is derived from an EMBL/GenBank/DDBJ whole genome shotgun (WGS) entry which is preliminary data.</text>
</comment>
<sequence>MSFSTKGQHHTNLKATVNWTAKSLYVEQEINFNNDSGDTLKTIVLNDWNHAYSDISTPLSKRFSDEFYRGFHLSKKEERGGTFNLSIRDKELQEFLWERLNKKPDVIEIQLKKPLLPGENLIIQLNYLAKIPSDRFTGIGYSAKKMNLKNWFLSPARYENHAFTKNSNANSEDIANALSSFEVMLKVPLNYAVTTDLIATKKESDSNATNYSLSANNRTDFSLFVEEKSSFTNYKSDLIDIHTNLKDNAIDPIQKAIIIDRIVHFARNEIGLYPHTKITVAQSDYEHNQFYGLNQLPSFLSPFSNEFIFELQFLKTFLNNYLKNTLRLDPRKDNWIYDGIQIYTMMNYIDTYHPDSKMFGTISKIKLLKSYNLVNLDFNDQYSYFYMLMARKNLDQPLGDPKNTLIKFNEQIASKYRAGLSFKYLNNYLKEATVPKSILAFYDLNQRKQTNGDDLITILKSNTTKNIDWFFEKIINSRKLIDFKFDLVSETKDSIRFSIKNKTNVFVPVPIYGTKKGTVVFSKWLDIPKNSDTIYTIPRENAEKIILNLNNEVPEFNLRNNWRKLNGFFPNNRPLKFVFLKDLEDPYYNQVLYTPVLGFNVYDGFSPGIRFHNKTILNKPFTFDMSPMYSLKAKTFSGSGFFVVNENYRDSRLYNVRYSLGASYFHYAPDATYLRLNPMIQMQIRGKDFRDNRKQLLVFRHVMVDREKSAIVVDNSMLNYSVFNAKYINSKTEITNHLSFSTDLQLAKEFGKTSVEIDYRKLFRGNRQLNLRLFIGRFLYNTSTNTDFFSYALDRPTDYLFDYNYYGRSESTGFFSRQFILAEGGFKSKLDTPYANQWLTSFNASFNVWNWIELYGDAGFVKNRGTQAQFVYDSGVRLNLLTDYFELYFPVHSSKGWEITQQNYNQKIRFVVTLDPSKLINLFTRKWF</sequence>
<reference evidence="1 2" key="1">
    <citation type="submission" date="2024-03" db="EMBL/GenBank/DDBJ databases">
        <title>Two novel species of the genus Flavobacterium exhibiting potentially degradation of complex polysaccharides.</title>
        <authorList>
            <person name="Lian X."/>
        </authorList>
    </citation>
    <scope>NUCLEOTIDE SEQUENCE [LARGE SCALE GENOMIC DNA]</scope>
    <source>
        <strain evidence="1 2">N6</strain>
    </source>
</reference>
<evidence type="ECO:0000313" key="1">
    <source>
        <dbReference type="EMBL" id="MEM0578493.1"/>
    </source>
</evidence>
<proteinExistence type="predicted"/>
<evidence type="ECO:0000313" key="2">
    <source>
        <dbReference type="Proteomes" id="UP001468798"/>
    </source>
</evidence>
<accession>A0ABU9NUW1</accession>
<dbReference type="InterPro" id="IPR027268">
    <property type="entry name" value="Peptidase_M4/M1_CTD_sf"/>
</dbReference>
<dbReference type="Gene3D" id="1.10.390.10">
    <property type="entry name" value="Neutral Protease Domain 2"/>
    <property type="match status" value="1"/>
</dbReference>
<dbReference type="GO" id="GO:0004177">
    <property type="term" value="F:aminopeptidase activity"/>
    <property type="evidence" value="ECO:0007669"/>
    <property type="project" value="UniProtKB-KW"/>
</dbReference>